<feature type="region of interest" description="Disordered" evidence="1">
    <location>
        <begin position="57"/>
        <end position="164"/>
    </location>
</feature>
<organism evidence="2 3">
    <name type="scientific">Triticum urartu</name>
    <name type="common">Red wild einkorn</name>
    <name type="synonym">Crithodium urartu</name>
    <dbReference type="NCBI Taxonomy" id="4572"/>
    <lineage>
        <taxon>Eukaryota</taxon>
        <taxon>Viridiplantae</taxon>
        <taxon>Streptophyta</taxon>
        <taxon>Embryophyta</taxon>
        <taxon>Tracheophyta</taxon>
        <taxon>Spermatophyta</taxon>
        <taxon>Magnoliopsida</taxon>
        <taxon>Liliopsida</taxon>
        <taxon>Poales</taxon>
        <taxon>Poaceae</taxon>
        <taxon>BOP clade</taxon>
        <taxon>Pooideae</taxon>
        <taxon>Triticodae</taxon>
        <taxon>Triticeae</taxon>
        <taxon>Triticinae</taxon>
        <taxon>Triticum</taxon>
    </lineage>
</organism>
<evidence type="ECO:0000313" key="2">
    <source>
        <dbReference type="EnsemblPlants" id="TuG1812G0200004328.01.T01"/>
    </source>
</evidence>
<sequence>MTPSAAAERKLISPIESLANTQVCCKPANIYIPRHLAALSEAPDRTKADTRICLRLVPGEVDRGGEEGGHGGGEREADDGGGGRRCEPEGSVQEARRLRQGEGLGAAPQPKEPSARHGRRGRGAIGAVHVERGGAEGLAGLGGEGEGAPRRGALRRAALPHPAL</sequence>
<reference evidence="2" key="2">
    <citation type="submission" date="2018-03" db="EMBL/GenBank/DDBJ databases">
        <title>The Triticum urartu genome reveals the dynamic nature of wheat genome evolution.</title>
        <authorList>
            <person name="Ling H."/>
            <person name="Ma B."/>
            <person name="Shi X."/>
            <person name="Liu H."/>
            <person name="Dong L."/>
            <person name="Sun H."/>
            <person name="Cao Y."/>
            <person name="Gao Q."/>
            <person name="Zheng S."/>
            <person name="Li Y."/>
            <person name="Yu Y."/>
            <person name="Du H."/>
            <person name="Qi M."/>
            <person name="Li Y."/>
            <person name="Yu H."/>
            <person name="Cui Y."/>
            <person name="Wang N."/>
            <person name="Chen C."/>
            <person name="Wu H."/>
            <person name="Zhao Y."/>
            <person name="Zhang J."/>
            <person name="Li Y."/>
            <person name="Zhou W."/>
            <person name="Zhang B."/>
            <person name="Hu W."/>
            <person name="Eijk M."/>
            <person name="Tang J."/>
            <person name="Witsenboer H."/>
            <person name="Zhao S."/>
            <person name="Li Z."/>
            <person name="Zhang A."/>
            <person name="Wang D."/>
            <person name="Liang C."/>
        </authorList>
    </citation>
    <scope>NUCLEOTIDE SEQUENCE [LARGE SCALE GENOMIC DNA]</scope>
    <source>
        <strain evidence="2">cv. G1812</strain>
    </source>
</reference>
<dbReference type="Gramene" id="TuG1812G0200004328.01.T01">
    <property type="protein sequence ID" value="TuG1812G0200004328.01.T01"/>
    <property type="gene ID" value="TuG1812G0200004328.01"/>
</dbReference>
<reference evidence="2" key="3">
    <citation type="submission" date="2022-06" db="UniProtKB">
        <authorList>
            <consortium name="EnsemblPlants"/>
        </authorList>
    </citation>
    <scope>IDENTIFICATION</scope>
</reference>
<dbReference type="EnsemblPlants" id="TuG1812G0200004328.01.T01">
    <property type="protein sequence ID" value="TuG1812G0200004328.01.T01"/>
    <property type="gene ID" value="TuG1812G0200004328.01"/>
</dbReference>
<name>A0A8R7PIB6_TRIUA</name>
<feature type="compositionally biased region" description="Gly residues" evidence="1">
    <location>
        <begin position="135"/>
        <end position="146"/>
    </location>
</feature>
<keyword evidence="3" id="KW-1185">Reference proteome</keyword>
<dbReference type="Proteomes" id="UP000015106">
    <property type="component" value="Chromosome 2"/>
</dbReference>
<proteinExistence type="predicted"/>
<dbReference type="AlphaFoldDB" id="A0A8R7PIB6"/>
<feature type="compositionally biased region" description="Basic and acidic residues" evidence="1">
    <location>
        <begin position="60"/>
        <end position="75"/>
    </location>
</feature>
<reference evidence="3" key="1">
    <citation type="journal article" date="2013" name="Nature">
        <title>Draft genome of the wheat A-genome progenitor Triticum urartu.</title>
        <authorList>
            <person name="Ling H.Q."/>
            <person name="Zhao S."/>
            <person name="Liu D."/>
            <person name="Wang J."/>
            <person name="Sun H."/>
            <person name="Zhang C."/>
            <person name="Fan H."/>
            <person name="Li D."/>
            <person name="Dong L."/>
            <person name="Tao Y."/>
            <person name="Gao C."/>
            <person name="Wu H."/>
            <person name="Li Y."/>
            <person name="Cui Y."/>
            <person name="Guo X."/>
            <person name="Zheng S."/>
            <person name="Wang B."/>
            <person name="Yu K."/>
            <person name="Liang Q."/>
            <person name="Yang W."/>
            <person name="Lou X."/>
            <person name="Chen J."/>
            <person name="Feng M."/>
            <person name="Jian J."/>
            <person name="Zhang X."/>
            <person name="Luo G."/>
            <person name="Jiang Y."/>
            <person name="Liu J."/>
            <person name="Wang Z."/>
            <person name="Sha Y."/>
            <person name="Zhang B."/>
            <person name="Wu H."/>
            <person name="Tang D."/>
            <person name="Shen Q."/>
            <person name="Xue P."/>
            <person name="Zou S."/>
            <person name="Wang X."/>
            <person name="Liu X."/>
            <person name="Wang F."/>
            <person name="Yang Y."/>
            <person name="An X."/>
            <person name="Dong Z."/>
            <person name="Zhang K."/>
            <person name="Zhang X."/>
            <person name="Luo M.C."/>
            <person name="Dvorak J."/>
            <person name="Tong Y."/>
            <person name="Wang J."/>
            <person name="Yang H."/>
            <person name="Li Z."/>
            <person name="Wang D."/>
            <person name="Zhang A."/>
            <person name="Wang J."/>
        </authorList>
    </citation>
    <scope>NUCLEOTIDE SEQUENCE</scope>
    <source>
        <strain evidence="3">cv. G1812</strain>
    </source>
</reference>
<evidence type="ECO:0000256" key="1">
    <source>
        <dbReference type="SAM" id="MobiDB-lite"/>
    </source>
</evidence>
<accession>A0A8R7PIB6</accession>
<evidence type="ECO:0000313" key="3">
    <source>
        <dbReference type="Proteomes" id="UP000015106"/>
    </source>
</evidence>
<protein>
    <submittedName>
        <fullName evidence="2">Uncharacterized protein</fullName>
    </submittedName>
</protein>
<feature type="compositionally biased region" description="Basic and acidic residues" evidence="1">
    <location>
        <begin position="81"/>
        <end position="100"/>
    </location>
</feature>
<feature type="compositionally biased region" description="Low complexity" evidence="1">
    <location>
        <begin position="155"/>
        <end position="164"/>
    </location>
</feature>